<evidence type="ECO:0000256" key="1">
    <source>
        <dbReference type="SAM" id="MobiDB-lite"/>
    </source>
</evidence>
<feature type="region of interest" description="Disordered" evidence="1">
    <location>
        <begin position="71"/>
        <end position="93"/>
    </location>
</feature>
<comment type="caution">
    <text evidence="2">The sequence shown here is derived from an EMBL/GenBank/DDBJ whole genome shotgun (WGS) entry which is preliminary data.</text>
</comment>
<name>A0AA88LG64_TACVA</name>
<feature type="compositionally biased region" description="Basic residues" evidence="1">
    <location>
        <begin position="1"/>
        <end position="10"/>
    </location>
</feature>
<feature type="region of interest" description="Disordered" evidence="1">
    <location>
        <begin position="1"/>
        <end position="31"/>
    </location>
</feature>
<organism evidence="2 3">
    <name type="scientific">Tachysurus vachellii</name>
    <name type="common">Darkbarbel catfish</name>
    <name type="synonym">Pelteobagrus vachellii</name>
    <dbReference type="NCBI Taxonomy" id="175792"/>
    <lineage>
        <taxon>Eukaryota</taxon>
        <taxon>Metazoa</taxon>
        <taxon>Chordata</taxon>
        <taxon>Craniata</taxon>
        <taxon>Vertebrata</taxon>
        <taxon>Euteleostomi</taxon>
        <taxon>Actinopterygii</taxon>
        <taxon>Neopterygii</taxon>
        <taxon>Teleostei</taxon>
        <taxon>Ostariophysi</taxon>
        <taxon>Siluriformes</taxon>
        <taxon>Bagridae</taxon>
        <taxon>Tachysurus</taxon>
    </lineage>
</organism>
<evidence type="ECO:0000313" key="3">
    <source>
        <dbReference type="Proteomes" id="UP001187315"/>
    </source>
</evidence>
<dbReference type="Proteomes" id="UP001187315">
    <property type="component" value="Unassembled WGS sequence"/>
</dbReference>
<accession>A0AA88LG64</accession>
<evidence type="ECO:0000313" key="2">
    <source>
        <dbReference type="EMBL" id="KAK2814842.1"/>
    </source>
</evidence>
<dbReference type="AlphaFoldDB" id="A0AA88LG64"/>
<proteinExistence type="predicted"/>
<sequence length="131" mass="15095">MQKIWKRRGERRTERNGQKETDEDEEERQSGEVYTCAYGRLVQGDSLSLRMLAAGEEQRLGYYQSDFDFDSDSDSSEYDSAFDSASHPNLDSDFDTDSDYFDSDSAHYEFDSNFASDFNSEFNPDSSESET</sequence>
<reference evidence="2" key="1">
    <citation type="submission" date="2023-08" db="EMBL/GenBank/DDBJ databases">
        <title>Pelteobagrus vachellii genome.</title>
        <authorList>
            <person name="Liu H."/>
        </authorList>
    </citation>
    <scope>NUCLEOTIDE SEQUENCE</scope>
    <source>
        <strain evidence="2">PRFRI_2022a</strain>
        <tissue evidence="2">Muscle</tissue>
    </source>
</reference>
<feature type="compositionally biased region" description="Basic and acidic residues" evidence="1">
    <location>
        <begin position="11"/>
        <end position="20"/>
    </location>
</feature>
<keyword evidence="3" id="KW-1185">Reference proteome</keyword>
<gene>
    <name evidence="2" type="ORF">Q7C36_023108</name>
</gene>
<dbReference type="EMBL" id="JAVHJS010000026">
    <property type="protein sequence ID" value="KAK2814842.1"/>
    <property type="molecule type" value="Genomic_DNA"/>
</dbReference>
<protein>
    <submittedName>
        <fullName evidence="2">Uncharacterized protein</fullName>
    </submittedName>
</protein>